<gene>
    <name evidence="3" type="ORF">BCV69DRAFT_283181</name>
</gene>
<name>A0A316UBB3_9BASI</name>
<evidence type="ECO:0000256" key="1">
    <source>
        <dbReference type="SAM" id="Coils"/>
    </source>
</evidence>
<reference evidence="3 4" key="1">
    <citation type="journal article" date="2018" name="Mol. Biol. Evol.">
        <title>Broad Genomic Sampling Reveals a Smut Pathogenic Ancestry of the Fungal Clade Ustilaginomycotina.</title>
        <authorList>
            <person name="Kijpornyongpan T."/>
            <person name="Mondo S.J."/>
            <person name="Barry K."/>
            <person name="Sandor L."/>
            <person name="Lee J."/>
            <person name="Lipzen A."/>
            <person name="Pangilinan J."/>
            <person name="LaButti K."/>
            <person name="Hainaut M."/>
            <person name="Henrissat B."/>
            <person name="Grigoriev I.V."/>
            <person name="Spatafora J.W."/>
            <person name="Aime M.C."/>
        </authorList>
    </citation>
    <scope>NUCLEOTIDE SEQUENCE [LARGE SCALE GENOMIC DNA]</scope>
    <source>
        <strain evidence="3 4">MCA 4718</strain>
    </source>
</reference>
<dbReference type="OrthoDB" id="5134445at2759"/>
<dbReference type="GO" id="GO:0004672">
    <property type="term" value="F:protein kinase activity"/>
    <property type="evidence" value="ECO:0007669"/>
    <property type="project" value="InterPro"/>
</dbReference>
<dbReference type="PANTHER" id="PTHR37171">
    <property type="entry name" value="SERINE/THREONINE-PROTEIN KINASE YRZF-RELATED"/>
    <property type="match status" value="1"/>
</dbReference>
<dbReference type="Gene3D" id="1.10.510.10">
    <property type="entry name" value="Transferase(Phosphotransferase) domain 1"/>
    <property type="match status" value="1"/>
</dbReference>
<evidence type="ECO:0000313" key="3">
    <source>
        <dbReference type="EMBL" id="PWN20305.1"/>
    </source>
</evidence>
<feature type="region of interest" description="Disordered" evidence="2">
    <location>
        <begin position="401"/>
        <end position="480"/>
    </location>
</feature>
<keyword evidence="4" id="KW-1185">Reference proteome</keyword>
<dbReference type="PANTHER" id="PTHR37171:SF1">
    <property type="entry name" value="SERINE_THREONINE-PROTEIN KINASE YRZF-RELATED"/>
    <property type="match status" value="1"/>
</dbReference>
<proteinExistence type="predicted"/>
<accession>A0A316UBB3</accession>
<dbReference type="AlphaFoldDB" id="A0A316UBB3"/>
<dbReference type="InterPro" id="IPR011009">
    <property type="entry name" value="Kinase-like_dom_sf"/>
</dbReference>
<keyword evidence="1" id="KW-0175">Coiled coil</keyword>
<dbReference type="GeneID" id="37014352"/>
<dbReference type="Proteomes" id="UP000245942">
    <property type="component" value="Unassembled WGS sequence"/>
</dbReference>
<dbReference type="RefSeq" id="XP_025347465.1">
    <property type="nucleotide sequence ID" value="XM_025492618.1"/>
</dbReference>
<feature type="compositionally biased region" description="Basic and acidic residues" evidence="2">
    <location>
        <begin position="430"/>
        <end position="441"/>
    </location>
</feature>
<protein>
    <submittedName>
        <fullName evidence="3">Uncharacterized protein</fullName>
    </submittedName>
</protein>
<evidence type="ECO:0000256" key="2">
    <source>
        <dbReference type="SAM" id="MobiDB-lite"/>
    </source>
</evidence>
<feature type="coiled-coil region" evidence="1">
    <location>
        <begin position="781"/>
        <end position="808"/>
    </location>
</feature>
<evidence type="ECO:0000313" key="4">
    <source>
        <dbReference type="Proteomes" id="UP000245942"/>
    </source>
</evidence>
<dbReference type="InterPro" id="IPR052396">
    <property type="entry name" value="Meiotic_Drive_Suppr_Kinase"/>
</dbReference>
<dbReference type="SUPFAM" id="SSF56112">
    <property type="entry name" value="Protein kinase-like (PK-like)"/>
    <property type="match status" value="1"/>
</dbReference>
<sequence>MDAPQRTFSMRGPPVDAPCDTPFTPELWLSRKPGEAPTPISQLRDDPLLGYPIIIQDDVEYTSTKTIPRTSSRGAVASLNILASGVEDSTGGETMLVRSLSLLDKFGKILDPYLSNFPEKAGIAREKLVLPNAASRICVHSDMSETAFNSQYSDITLYLVQCLLELGQEAIRWQEQGVKKQMKEYGMEYEALLPTSPDETVRIIPSRHLQDSLPSWSFPAGTLDQSTTVGYSDFYVVCGKQVIASIEARPGWGPEEIGVLVRDRLDPFVLQDEADTTTHTSDETLLEIASHSAATGLSVGLLMADWGRILLPYEVPRQPYQGNESATSPEGSKARIIFSSTPSFYDVLVGPKALDTANREVCGGLQDSNSKNLHFMSLSNAVFYMLAWVLQAVEKARGQEEDFVQEPARAGGERLNSAEDRGAGPSSKRGPPDSDTSDRLAQKPRGGHRSASGPVAPRASQKKSSGGGDSGGKGEGKETLHGDDYEALVQESRPLTTYISSYTPIGDGTYATVHLCLFKKSILDSSLGDDHQSKHLGGKSMLQVLPYARLDELEALLKVQRVPLAEEDRGSKIDWRLEEPDGPPLSEEDRFDIQRRTVRELRVYLQCQELQGLIIPKLYGVVSPRNYPPSTAHKLMLQCIYGGPIRNVPRKMYLLWREELVASAVQALSMLHSRSVWHGDISTSNIMVEWRKYDASALGSSRHERVEPEQVLEALQKAQDNMGISEADFKTQLDKLRAADADAVKYFGIMPTPTLSPFDVLKITIRPHVWLIDFADSEIVNAEAEEGKQTLSSELEKMEKVFARLDARYQ</sequence>
<dbReference type="InterPro" id="IPR008266">
    <property type="entry name" value="Tyr_kinase_AS"/>
</dbReference>
<organism evidence="3 4">
    <name type="scientific">Pseudomicrostroma glucosiphilum</name>
    <dbReference type="NCBI Taxonomy" id="1684307"/>
    <lineage>
        <taxon>Eukaryota</taxon>
        <taxon>Fungi</taxon>
        <taxon>Dikarya</taxon>
        <taxon>Basidiomycota</taxon>
        <taxon>Ustilaginomycotina</taxon>
        <taxon>Exobasidiomycetes</taxon>
        <taxon>Microstromatales</taxon>
        <taxon>Microstromatales incertae sedis</taxon>
        <taxon>Pseudomicrostroma</taxon>
    </lineage>
</organism>
<dbReference type="PROSITE" id="PS00109">
    <property type="entry name" value="PROTEIN_KINASE_TYR"/>
    <property type="match status" value="1"/>
</dbReference>
<dbReference type="EMBL" id="KZ819328">
    <property type="protein sequence ID" value="PWN20305.1"/>
    <property type="molecule type" value="Genomic_DNA"/>
</dbReference>